<proteinExistence type="predicted"/>
<dbReference type="AlphaFoldDB" id="A0AAJ1II80"/>
<accession>A0AAJ1II80</accession>
<evidence type="ECO:0000313" key="3">
    <source>
        <dbReference type="Proteomes" id="UP001221217"/>
    </source>
</evidence>
<feature type="chain" id="PRO_5042597906" evidence="1">
    <location>
        <begin position="20"/>
        <end position="80"/>
    </location>
</feature>
<gene>
    <name evidence="2" type="ORF">PQJ61_16845</name>
</gene>
<name>A0AAJ1II80_9SPIO</name>
<organism evidence="2 3">
    <name type="scientific">Candidatus Thalassospirochaeta sargassi</name>
    <dbReference type="NCBI Taxonomy" id="3119039"/>
    <lineage>
        <taxon>Bacteria</taxon>
        <taxon>Pseudomonadati</taxon>
        <taxon>Spirochaetota</taxon>
        <taxon>Spirochaetia</taxon>
        <taxon>Spirochaetales</taxon>
        <taxon>Spirochaetaceae</taxon>
        <taxon>Candidatus Thalassospirochaeta</taxon>
    </lineage>
</organism>
<evidence type="ECO:0000256" key="1">
    <source>
        <dbReference type="SAM" id="SignalP"/>
    </source>
</evidence>
<evidence type="ECO:0000313" key="2">
    <source>
        <dbReference type="EMBL" id="MDC7228432.1"/>
    </source>
</evidence>
<dbReference type="Proteomes" id="UP001221217">
    <property type="component" value="Unassembled WGS sequence"/>
</dbReference>
<sequence>MRKIILTTVVFLISSQAWAQTSWDSAVEIYSENSEIKPYKMHVYSETYDRKGRLEKINEQFYTLSYNSDCETENELIKSI</sequence>
<keyword evidence="1" id="KW-0732">Signal</keyword>
<reference evidence="2 3" key="1">
    <citation type="submission" date="2022-12" db="EMBL/GenBank/DDBJ databases">
        <title>Metagenome assembled genome from gulf of manar.</title>
        <authorList>
            <person name="Kohli P."/>
            <person name="Pk S."/>
            <person name="Venkata Ramana C."/>
            <person name="Sasikala C."/>
        </authorList>
    </citation>
    <scope>NUCLEOTIDE SEQUENCE [LARGE SCALE GENOMIC DNA]</scope>
    <source>
        <strain evidence="2">JB008</strain>
    </source>
</reference>
<dbReference type="EMBL" id="JAQQAL010000046">
    <property type="protein sequence ID" value="MDC7228432.1"/>
    <property type="molecule type" value="Genomic_DNA"/>
</dbReference>
<comment type="caution">
    <text evidence="2">The sequence shown here is derived from an EMBL/GenBank/DDBJ whole genome shotgun (WGS) entry which is preliminary data.</text>
</comment>
<feature type="signal peptide" evidence="1">
    <location>
        <begin position="1"/>
        <end position="19"/>
    </location>
</feature>
<protein>
    <submittedName>
        <fullName evidence="2">Uncharacterized protein</fullName>
    </submittedName>
</protein>